<organism evidence="1 2">
    <name type="scientific">Parelaphostrongylus tenuis</name>
    <name type="common">Meningeal worm</name>
    <dbReference type="NCBI Taxonomy" id="148309"/>
    <lineage>
        <taxon>Eukaryota</taxon>
        <taxon>Metazoa</taxon>
        <taxon>Ecdysozoa</taxon>
        <taxon>Nematoda</taxon>
        <taxon>Chromadorea</taxon>
        <taxon>Rhabditida</taxon>
        <taxon>Rhabditina</taxon>
        <taxon>Rhabditomorpha</taxon>
        <taxon>Strongyloidea</taxon>
        <taxon>Metastrongylidae</taxon>
        <taxon>Parelaphostrongylus</taxon>
    </lineage>
</organism>
<dbReference type="AlphaFoldDB" id="A0AAD5MS64"/>
<sequence length="97" mass="10455">MAYSTATEVTAQVPGTAPSKERAQAFVSRLAMQTVGDILESQARSALLPDAIISSILSQLTVKTTYEPMLCRKVALNLANDMLEKRMIRGALSSVAR</sequence>
<protein>
    <submittedName>
        <fullName evidence="1">Uncharacterized protein</fullName>
    </submittedName>
</protein>
<comment type="caution">
    <text evidence="1">The sequence shown here is derived from an EMBL/GenBank/DDBJ whole genome shotgun (WGS) entry which is preliminary data.</text>
</comment>
<accession>A0AAD5MS64</accession>
<evidence type="ECO:0000313" key="2">
    <source>
        <dbReference type="Proteomes" id="UP001196413"/>
    </source>
</evidence>
<dbReference type="Proteomes" id="UP001196413">
    <property type="component" value="Unassembled WGS sequence"/>
</dbReference>
<name>A0AAD5MS64_PARTN</name>
<evidence type="ECO:0000313" key="1">
    <source>
        <dbReference type="EMBL" id="KAJ1361748.1"/>
    </source>
</evidence>
<gene>
    <name evidence="1" type="ORF">KIN20_021081</name>
</gene>
<dbReference type="EMBL" id="JAHQIW010004262">
    <property type="protein sequence ID" value="KAJ1361748.1"/>
    <property type="molecule type" value="Genomic_DNA"/>
</dbReference>
<reference evidence="1" key="1">
    <citation type="submission" date="2021-06" db="EMBL/GenBank/DDBJ databases">
        <title>Parelaphostrongylus tenuis whole genome reference sequence.</title>
        <authorList>
            <person name="Garwood T.J."/>
            <person name="Larsen P.A."/>
            <person name="Fountain-Jones N.M."/>
            <person name="Garbe J.R."/>
            <person name="Macchietto M.G."/>
            <person name="Kania S.A."/>
            <person name="Gerhold R.W."/>
            <person name="Richards J.E."/>
            <person name="Wolf T.M."/>
        </authorList>
    </citation>
    <scope>NUCLEOTIDE SEQUENCE</scope>
    <source>
        <strain evidence="1">MNPRO001-30</strain>
        <tissue evidence="1">Meninges</tissue>
    </source>
</reference>
<keyword evidence="2" id="KW-1185">Reference proteome</keyword>
<proteinExistence type="predicted"/>